<dbReference type="InterPro" id="IPR008929">
    <property type="entry name" value="Chondroitin_lyas"/>
</dbReference>
<protein>
    <recommendedName>
        <fullName evidence="2">Heparinase II/III-like C-terminal domain-containing protein</fullName>
    </recommendedName>
</protein>
<comment type="caution">
    <text evidence="3">The sequence shown here is derived from an EMBL/GenBank/DDBJ whole genome shotgun (WGS) entry which is preliminary data.</text>
</comment>
<evidence type="ECO:0000259" key="2">
    <source>
        <dbReference type="Pfam" id="PF07940"/>
    </source>
</evidence>
<feature type="domain" description="Heparinase II/III-like C-terminal" evidence="2">
    <location>
        <begin position="179"/>
        <end position="351"/>
    </location>
</feature>
<name>A0AAN6X6T6_9PEZI</name>
<dbReference type="PANTHER" id="PTHR38045">
    <property type="entry name" value="CHROMOSOME 1, WHOLE GENOME SHOTGUN SEQUENCE"/>
    <property type="match status" value="1"/>
</dbReference>
<organism evidence="3 4">
    <name type="scientific">Podospora australis</name>
    <dbReference type="NCBI Taxonomy" id="1536484"/>
    <lineage>
        <taxon>Eukaryota</taxon>
        <taxon>Fungi</taxon>
        <taxon>Dikarya</taxon>
        <taxon>Ascomycota</taxon>
        <taxon>Pezizomycotina</taxon>
        <taxon>Sordariomycetes</taxon>
        <taxon>Sordariomycetidae</taxon>
        <taxon>Sordariales</taxon>
        <taxon>Podosporaceae</taxon>
        <taxon>Podospora</taxon>
    </lineage>
</organism>
<dbReference type="Gene3D" id="1.50.10.100">
    <property type="entry name" value="Chondroitin AC/alginate lyase"/>
    <property type="match status" value="1"/>
</dbReference>
<dbReference type="GO" id="GO:0016829">
    <property type="term" value="F:lyase activity"/>
    <property type="evidence" value="ECO:0007669"/>
    <property type="project" value="InterPro"/>
</dbReference>
<proteinExistence type="predicted"/>
<evidence type="ECO:0000313" key="3">
    <source>
        <dbReference type="EMBL" id="KAK4192387.1"/>
    </source>
</evidence>
<comment type="subcellular location">
    <subcellularLocation>
        <location evidence="1">Cell envelope</location>
    </subcellularLocation>
</comment>
<dbReference type="Gene3D" id="2.70.98.70">
    <property type="match status" value="1"/>
</dbReference>
<dbReference type="Proteomes" id="UP001302126">
    <property type="component" value="Unassembled WGS sequence"/>
</dbReference>
<evidence type="ECO:0000256" key="1">
    <source>
        <dbReference type="ARBA" id="ARBA00004196"/>
    </source>
</evidence>
<evidence type="ECO:0000313" key="4">
    <source>
        <dbReference type="Proteomes" id="UP001302126"/>
    </source>
</evidence>
<accession>A0AAN6X6T6</accession>
<dbReference type="Pfam" id="PF07940">
    <property type="entry name" value="Hepar_II_III_C"/>
    <property type="match status" value="1"/>
</dbReference>
<feature type="non-terminal residue" evidence="3">
    <location>
        <position position="1"/>
    </location>
</feature>
<reference evidence="3" key="1">
    <citation type="journal article" date="2023" name="Mol. Phylogenet. Evol.">
        <title>Genome-scale phylogeny and comparative genomics of the fungal order Sordariales.</title>
        <authorList>
            <person name="Hensen N."/>
            <person name="Bonometti L."/>
            <person name="Westerberg I."/>
            <person name="Brannstrom I.O."/>
            <person name="Guillou S."/>
            <person name="Cros-Aarteil S."/>
            <person name="Calhoun S."/>
            <person name="Haridas S."/>
            <person name="Kuo A."/>
            <person name="Mondo S."/>
            <person name="Pangilinan J."/>
            <person name="Riley R."/>
            <person name="LaButti K."/>
            <person name="Andreopoulos B."/>
            <person name="Lipzen A."/>
            <person name="Chen C."/>
            <person name="Yan M."/>
            <person name="Daum C."/>
            <person name="Ng V."/>
            <person name="Clum A."/>
            <person name="Steindorff A."/>
            <person name="Ohm R.A."/>
            <person name="Martin F."/>
            <person name="Silar P."/>
            <person name="Natvig D.O."/>
            <person name="Lalanne C."/>
            <person name="Gautier V."/>
            <person name="Ament-Velasquez S.L."/>
            <person name="Kruys A."/>
            <person name="Hutchinson M.I."/>
            <person name="Powell A.J."/>
            <person name="Barry K."/>
            <person name="Miller A.N."/>
            <person name="Grigoriev I.V."/>
            <person name="Debuchy R."/>
            <person name="Gladieux P."/>
            <person name="Hiltunen Thoren M."/>
            <person name="Johannesson H."/>
        </authorList>
    </citation>
    <scope>NUCLEOTIDE SEQUENCE</scope>
    <source>
        <strain evidence="3">PSN309</strain>
    </source>
</reference>
<sequence length="433" mass="47945">RDSPLVTLAILGEDTTKTAERLLGLPRAVKNAQDWCAQSVDTSGTWVETPDYWYFGTQAHAQLSSALLTATGSAGRMLDSHPAFRETGFFHIYNQGITDKFNYGDCGPSKITATANSLFFYSTVYNIPEYALYQRDRPDAADPLTMLWYEPGTSGEWYKNLPLDRSFSDIKNAWVSMRSSWTDPNGVFVAMKAGRLSGHATHGNLDAGDFVLDALGERWATELCQDSYDAPGYFSSEAQDSVRWQYYRCGTSGQNTIVYNNTNQIADAVPFVEDFQSSPAEGAFWVTDLSNVYHRTISIKRGVRLLEGRDRVLIQDEIRGASEGSQWRMHTRAEITYSDSGRVAHLRLNGKALDATILSPTTASFYTADAKTDMHSWKAQVPVTDLPNSGVNVLAVDIPAGNTTLAVLFCPIMRGKCSTAHLSLDDLEGWNLE</sequence>
<dbReference type="InterPro" id="IPR012480">
    <property type="entry name" value="Hepar_II_III_C"/>
</dbReference>
<dbReference type="AlphaFoldDB" id="A0AAN6X6T6"/>
<gene>
    <name evidence="3" type="ORF">QBC35DRAFT_469728</name>
</gene>
<keyword evidence="4" id="KW-1185">Reference proteome</keyword>
<dbReference type="PANTHER" id="PTHR38045:SF1">
    <property type="entry name" value="HEPARINASE II_III-LIKE PROTEIN"/>
    <property type="match status" value="1"/>
</dbReference>
<reference evidence="3" key="2">
    <citation type="submission" date="2023-05" db="EMBL/GenBank/DDBJ databases">
        <authorList>
            <consortium name="Lawrence Berkeley National Laboratory"/>
            <person name="Steindorff A."/>
            <person name="Hensen N."/>
            <person name="Bonometti L."/>
            <person name="Westerberg I."/>
            <person name="Brannstrom I.O."/>
            <person name="Guillou S."/>
            <person name="Cros-Aarteil S."/>
            <person name="Calhoun S."/>
            <person name="Haridas S."/>
            <person name="Kuo A."/>
            <person name="Mondo S."/>
            <person name="Pangilinan J."/>
            <person name="Riley R."/>
            <person name="Labutti K."/>
            <person name="Andreopoulos B."/>
            <person name="Lipzen A."/>
            <person name="Chen C."/>
            <person name="Yanf M."/>
            <person name="Daum C."/>
            <person name="Ng V."/>
            <person name="Clum A."/>
            <person name="Ohm R."/>
            <person name="Martin F."/>
            <person name="Silar P."/>
            <person name="Natvig D."/>
            <person name="Lalanne C."/>
            <person name="Gautier V."/>
            <person name="Ament-Velasquez S.L."/>
            <person name="Kruys A."/>
            <person name="Hutchinson M.I."/>
            <person name="Powell A.J."/>
            <person name="Barry K."/>
            <person name="Miller A.N."/>
            <person name="Grigoriev I.V."/>
            <person name="Debuchy R."/>
            <person name="Gladieux P."/>
            <person name="Thoren M.H."/>
            <person name="Johannesson H."/>
        </authorList>
    </citation>
    <scope>NUCLEOTIDE SEQUENCE</scope>
    <source>
        <strain evidence="3">PSN309</strain>
    </source>
</reference>
<dbReference type="EMBL" id="MU864354">
    <property type="protein sequence ID" value="KAK4192387.1"/>
    <property type="molecule type" value="Genomic_DNA"/>
</dbReference>